<name>A0ABY5T0L6_9SPHN</name>
<accession>A0ABY5T0L6</accession>
<dbReference type="Pfam" id="PF07323">
    <property type="entry name" value="DUF1465"/>
    <property type="match status" value="1"/>
</dbReference>
<gene>
    <name evidence="1" type="ORF">L1F33_05085</name>
</gene>
<keyword evidence="2" id="KW-1185">Reference proteome</keyword>
<proteinExistence type="predicted"/>
<reference evidence="1" key="1">
    <citation type="submission" date="2022-02" db="EMBL/GenBank/DDBJ databases">
        <title>Qipengyuania spongiae sp. nov., isolated from marine sponge.</title>
        <authorList>
            <person name="Li Z."/>
            <person name="Zhang M."/>
        </authorList>
    </citation>
    <scope>NUCLEOTIDE SEQUENCE</scope>
    <source>
        <strain evidence="1">PHS-Z21</strain>
    </source>
</reference>
<dbReference type="Gene3D" id="1.10.8.930">
    <property type="entry name" value="Protein of unknown function DUF1465"/>
    <property type="match status" value="1"/>
</dbReference>
<dbReference type="RefSeq" id="WP_265560476.1">
    <property type="nucleotide sequence ID" value="NZ_CP092471.1"/>
</dbReference>
<evidence type="ECO:0000313" key="1">
    <source>
        <dbReference type="EMBL" id="UVI40318.1"/>
    </source>
</evidence>
<dbReference type="Proteomes" id="UP001065265">
    <property type="component" value="Chromosome"/>
</dbReference>
<dbReference type="InterPro" id="IPR010848">
    <property type="entry name" value="DUF1465"/>
</dbReference>
<protein>
    <submittedName>
        <fullName evidence="1">DUF1465 family protein</fullName>
    </submittedName>
</protein>
<evidence type="ECO:0000313" key="2">
    <source>
        <dbReference type="Proteomes" id="UP001065265"/>
    </source>
</evidence>
<organism evidence="1 2">
    <name type="scientific">Qipengyuania spongiae</name>
    <dbReference type="NCBI Taxonomy" id="2909673"/>
    <lineage>
        <taxon>Bacteria</taxon>
        <taxon>Pseudomonadati</taxon>
        <taxon>Pseudomonadota</taxon>
        <taxon>Alphaproteobacteria</taxon>
        <taxon>Sphingomonadales</taxon>
        <taxon>Erythrobacteraceae</taxon>
        <taxon>Qipengyuania</taxon>
    </lineage>
</organism>
<sequence>MPTAEFSRTIIEDLYAEALVLADEAREVFDLRTREPAQSDRDESRIALSIEGLKTTTRIMHVLAWLLNQRAFLSGELSEQQLRNAGPLQADRGSDERQLAQLAPQTRALIRDTERLHARASRLDADRSTLGESAVSRIHGRLAQAFAAG</sequence>
<dbReference type="InterPro" id="IPR038301">
    <property type="entry name" value="AraC-like_sf"/>
</dbReference>
<dbReference type="EMBL" id="CP092471">
    <property type="protein sequence ID" value="UVI40318.1"/>
    <property type="molecule type" value="Genomic_DNA"/>
</dbReference>